<proteinExistence type="predicted"/>
<keyword evidence="2" id="KW-1185">Reference proteome</keyword>
<dbReference type="EMBL" id="KB467831">
    <property type="protein sequence ID" value="PCH33493.1"/>
    <property type="molecule type" value="Genomic_DNA"/>
</dbReference>
<reference evidence="1 2" key="1">
    <citation type="journal article" date="2012" name="Science">
        <title>The Paleozoic origin of enzymatic lignin decomposition reconstructed from 31 fungal genomes.</title>
        <authorList>
            <person name="Floudas D."/>
            <person name="Binder M."/>
            <person name="Riley R."/>
            <person name="Barry K."/>
            <person name="Blanchette R.A."/>
            <person name="Henrissat B."/>
            <person name="Martinez A.T."/>
            <person name="Otillar R."/>
            <person name="Spatafora J.W."/>
            <person name="Yadav J.S."/>
            <person name="Aerts A."/>
            <person name="Benoit I."/>
            <person name="Boyd A."/>
            <person name="Carlson A."/>
            <person name="Copeland A."/>
            <person name="Coutinho P.M."/>
            <person name="de Vries R.P."/>
            <person name="Ferreira P."/>
            <person name="Findley K."/>
            <person name="Foster B."/>
            <person name="Gaskell J."/>
            <person name="Glotzer D."/>
            <person name="Gorecki P."/>
            <person name="Heitman J."/>
            <person name="Hesse C."/>
            <person name="Hori C."/>
            <person name="Igarashi K."/>
            <person name="Jurgens J.A."/>
            <person name="Kallen N."/>
            <person name="Kersten P."/>
            <person name="Kohler A."/>
            <person name="Kuees U."/>
            <person name="Kumar T.K.A."/>
            <person name="Kuo A."/>
            <person name="LaButti K."/>
            <person name="Larrondo L.F."/>
            <person name="Lindquist E."/>
            <person name="Ling A."/>
            <person name="Lombard V."/>
            <person name="Lucas S."/>
            <person name="Lundell T."/>
            <person name="Martin R."/>
            <person name="McLaughlin D.J."/>
            <person name="Morgenstern I."/>
            <person name="Morin E."/>
            <person name="Murat C."/>
            <person name="Nagy L.G."/>
            <person name="Nolan M."/>
            <person name="Ohm R.A."/>
            <person name="Patyshakuliyeva A."/>
            <person name="Rokas A."/>
            <person name="Ruiz-Duenas F.J."/>
            <person name="Sabat G."/>
            <person name="Salamov A."/>
            <person name="Samejima M."/>
            <person name="Schmutz J."/>
            <person name="Slot J.C."/>
            <person name="St John F."/>
            <person name="Stenlid J."/>
            <person name="Sun H."/>
            <person name="Sun S."/>
            <person name="Syed K."/>
            <person name="Tsang A."/>
            <person name="Wiebenga A."/>
            <person name="Young D."/>
            <person name="Pisabarro A."/>
            <person name="Eastwood D.C."/>
            <person name="Martin F."/>
            <person name="Cullen D."/>
            <person name="Grigoriev I.V."/>
            <person name="Hibbett D.S."/>
        </authorList>
    </citation>
    <scope>NUCLEOTIDE SEQUENCE [LARGE SCALE GENOMIC DNA]</scope>
    <source>
        <strain evidence="1 2">MD-104</strain>
    </source>
</reference>
<dbReference type="Pfam" id="PF05139">
    <property type="entry name" value="Erythro_esteras"/>
    <property type="match status" value="1"/>
</dbReference>
<dbReference type="STRING" id="742152.A0A2H3J133"/>
<accession>A0A2H3J133</accession>
<evidence type="ECO:0000313" key="1">
    <source>
        <dbReference type="EMBL" id="PCH33493.1"/>
    </source>
</evidence>
<dbReference type="GO" id="GO:0046677">
    <property type="term" value="P:response to antibiotic"/>
    <property type="evidence" value="ECO:0007669"/>
    <property type="project" value="InterPro"/>
</dbReference>
<evidence type="ECO:0000313" key="2">
    <source>
        <dbReference type="Proteomes" id="UP000218811"/>
    </source>
</evidence>
<dbReference type="PANTHER" id="PTHR31299:SF0">
    <property type="entry name" value="ESTERASE, PUTATIVE (AFU_ORTHOLOGUE AFUA_1G05850)-RELATED"/>
    <property type="match status" value="1"/>
</dbReference>
<dbReference type="AlphaFoldDB" id="A0A2H3J133"/>
<dbReference type="InterPro" id="IPR007815">
    <property type="entry name" value="Emycin_Estase"/>
</dbReference>
<dbReference type="Gene3D" id="3.30.1870.10">
    <property type="entry name" value="EreA-like, domain 2"/>
    <property type="match status" value="1"/>
</dbReference>
<dbReference type="Proteomes" id="UP000218811">
    <property type="component" value="Unassembled WGS sequence"/>
</dbReference>
<dbReference type="PANTHER" id="PTHR31299">
    <property type="entry name" value="ESTERASE, PUTATIVE (AFU_ORTHOLOGUE AFUA_1G05850)-RELATED"/>
    <property type="match status" value="1"/>
</dbReference>
<organism evidence="1 2">
    <name type="scientific">Wolfiporia cocos (strain MD-104)</name>
    <name type="common">Brown rot fungus</name>
    <dbReference type="NCBI Taxonomy" id="742152"/>
    <lineage>
        <taxon>Eukaryota</taxon>
        <taxon>Fungi</taxon>
        <taxon>Dikarya</taxon>
        <taxon>Basidiomycota</taxon>
        <taxon>Agaricomycotina</taxon>
        <taxon>Agaricomycetes</taxon>
        <taxon>Polyporales</taxon>
        <taxon>Phaeolaceae</taxon>
        <taxon>Wolfiporia</taxon>
    </lineage>
</organism>
<dbReference type="OrthoDB" id="413649at2759"/>
<evidence type="ECO:0008006" key="3">
    <source>
        <dbReference type="Google" id="ProtNLM"/>
    </source>
</evidence>
<gene>
    <name evidence="1" type="ORF">WOLCODRAFT_147589</name>
</gene>
<protein>
    <recommendedName>
        <fullName evidence="3">Erythromycin esterase</fullName>
    </recommendedName>
</protein>
<dbReference type="InterPro" id="IPR052036">
    <property type="entry name" value="Hydrolase/PRTase-associated"/>
</dbReference>
<name>A0A2H3J133_WOLCO</name>
<dbReference type="SUPFAM" id="SSF159501">
    <property type="entry name" value="EreA/ChaN-like"/>
    <property type="match status" value="1"/>
</dbReference>
<sequence length="151" mass="16864">MSAPTTLLKQRALLESHTHPLSWQASSYDPLMSAIGSAQVACIGDSSHGTYEFYAHRANLTERLIEEKGFTAIAVEADWPDAFRINRYVHGAPHISPARAALSDLNASQNDPARRMSFYGMDLYSLHRSADEVIRYLERVDPEGAKEARKM</sequence>